<evidence type="ECO:0000313" key="1">
    <source>
        <dbReference type="EMBL" id="OCL13425.1"/>
    </source>
</evidence>
<name>A0A8E2FAS9_9PEZI</name>
<keyword evidence="2" id="KW-1185">Reference proteome</keyword>
<proteinExistence type="predicted"/>
<protein>
    <submittedName>
        <fullName evidence="1">Uncharacterized protein</fullName>
    </submittedName>
</protein>
<evidence type="ECO:0000313" key="2">
    <source>
        <dbReference type="Proteomes" id="UP000250140"/>
    </source>
</evidence>
<reference evidence="1 2" key="1">
    <citation type="journal article" date="2016" name="Nat. Commun.">
        <title>Ectomycorrhizal ecology is imprinted in the genome of the dominant symbiotic fungus Cenococcum geophilum.</title>
        <authorList>
            <consortium name="DOE Joint Genome Institute"/>
            <person name="Peter M."/>
            <person name="Kohler A."/>
            <person name="Ohm R.A."/>
            <person name="Kuo A."/>
            <person name="Krutzmann J."/>
            <person name="Morin E."/>
            <person name="Arend M."/>
            <person name="Barry K.W."/>
            <person name="Binder M."/>
            <person name="Choi C."/>
            <person name="Clum A."/>
            <person name="Copeland A."/>
            <person name="Grisel N."/>
            <person name="Haridas S."/>
            <person name="Kipfer T."/>
            <person name="LaButti K."/>
            <person name="Lindquist E."/>
            <person name="Lipzen A."/>
            <person name="Maire R."/>
            <person name="Meier B."/>
            <person name="Mihaltcheva S."/>
            <person name="Molinier V."/>
            <person name="Murat C."/>
            <person name="Poggeler S."/>
            <person name="Quandt C.A."/>
            <person name="Sperisen C."/>
            <person name="Tritt A."/>
            <person name="Tisserant E."/>
            <person name="Crous P.W."/>
            <person name="Henrissat B."/>
            <person name="Nehls U."/>
            <person name="Egli S."/>
            <person name="Spatafora J.W."/>
            <person name="Grigoriev I.V."/>
            <person name="Martin F.M."/>
        </authorList>
    </citation>
    <scope>NUCLEOTIDE SEQUENCE [LARGE SCALE GENOMIC DNA]</scope>
    <source>
        <strain evidence="1 2">CBS 207.34</strain>
    </source>
</reference>
<dbReference type="AlphaFoldDB" id="A0A8E2FAS9"/>
<gene>
    <name evidence="1" type="ORF">AOQ84DRAFT_359785</name>
</gene>
<dbReference type="EMBL" id="KV748724">
    <property type="protein sequence ID" value="OCL13425.1"/>
    <property type="molecule type" value="Genomic_DNA"/>
</dbReference>
<sequence>MVGTELLILSLLGVGDKTPFLLRPFYNSGYPPVALPIHLCYRLNKALKEKPVVRSDLQKHTCPTVEDTDRMCIILIFKAWRQYRKVEKWQKDQEEMWRIEKARQKKAEEKRRARQKEKGWEGWEGCDWSKVDWNNPYEYERFVRRGAPWPYPGPDPRVKQYKGS</sequence>
<accession>A0A8E2FAS9</accession>
<dbReference type="Proteomes" id="UP000250140">
    <property type="component" value="Unassembled WGS sequence"/>
</dbReference>
<organism evidence="1 2">
    <name type="scientific">Glonium stellatum</name>
    <dbReference type="NCBI Taxonomy" id="574774"/>
    <lineage>
        <taxon>Eukaryota</taxon>
        <taxon>Fungi</taxon>
        <taxon>Dikarya</taxon>
        <taxon>Ascomycota</taxon>
        <taxon>Pezizomycotina</taxon>
        <taxon>Dothideomycetes</taxon>
        <taxon>Pleosporomycetidae</taxon>
        <taxon>Gloniales</taxon>
        <taxon>Gloniaceae</taxon>
        <taxon>Glonium</taxon>
    </lineage>
</organism>